<sequence>MKILRYHINLDRVGITASTLCAIHCAAIPFLITILPIWGLGFLANEWMEIFMIVISLILGIWSLTASFKKTHYNILPISLFVTGFALIVMGHFLNIDFLEPILIPFGGFTIALAHLINLRLLKSCSTNHKH</sequence>
<protein>
    <submittedName>
        <fullName evidence="2">MerC domain-containing protein</fullName>
    </submittedName>
</protein>
<keyword evidence="3" id="KW-1185">Reference proteome</keyword>
<organism evidence="2 3">
    <name type="scientific">Pedobacter rhodius</name>
    <dbReference type="NCBI Taxonomy" id="3004098"/>
    <lineage>
        <taxon>Bacteria</taxon>
        <taxon>Pseudomonadati</taxon>
        <taxon>Bacteroidota</taxon>
        <taxon>Sphingobacteriia</taxon>
        <taxon>Sphingobacteriales</taxon>
        <taxon>Sphingobacteriaceae</taxon>
        <taxon>Pedobacter</taxon>
    </lineage>
</organism>
<evidence type="ECO:0000313" key="3">
    <source>
        <dbReference type="Proteomes" id="UP001144341"/>
    </source>
</evidence>
<dbReference type="RefSeq" id="WP_269414576.1">
    <property type="nucleotide sequence ID" value="NZ_JAPWGL010000002.1"/>
</dbReference>
<dbReference type="Proteomes" id="UP001144341">
    <property type="component" value="Unassembled WGS sequence"/>
</dbReference>
<accession>A0ABT4KV20</accession>
<keyword evidence="1" id="KW-0812">Transmembrane</keyword>
<keyword evidence="1" id="KW-1133">Transmembrane helix</keyword>
<proteinExistence type="predicted"/>
<reference evidence="2" key="1">
    <citation type="submission" date="2022-12" db="EMBL/GenBank/DDBJ databases">
        <title>Genome sequence of SJ11.</title>
        <authorList>
            <person name="Woo H."/>
        </authorList>
    </citation>
    <scope>NUCLEOTIDE SEQUENCE</scope>
    <source>
        <strain evidence="2">SJ11</strain>
    </source>
</reference>
<feature type="transmembrane region" description="Helical" evidence="1">
    <location>
        <begin position="102"/>
        <end position="122"/>
    </location>
</feature>
<evidence type="ECO:0000313" key="2">
    <source>
        <dbReference type="EMBL" id="MCZ4222765.1"/>
    </source>
</evidence>
<dbReference type="InterPro" id="IPR004891">
    <property type="entry name" value="Mercury-R_MerC"/>
</dbReference>
<feature type="transmembrane region" description="Helical" evidence="1">
    <location>
        <begin position="75"/>
        <end position="96"/>
    </location>
</feature>
<keyword evidence="1" id="KW-0472">Membrane</keyword>
<gene>
    <name evidence="2" type="ORF">O0931_05590</name>
</gene>
<name>A0ABT4KV20_9SPHI</name>
<feature type="transmembrane region" description="Helical" evidence="1">
    <location>
        <begin position="50"/>
        <end position="68"/>
    </location>
</feature>
<comment type="caution">
    <text evidence="2">The sequence shown here is derived from an EMBL/GenBank/DDBJ whole genome shotgun (WGS) entry which is preliminary data.</text>
</comment>
<feature type="transmembrane region" description="Helical" evidence="1">
    <location>
        <begin position="12"/>
        <end position="38"/>
    </location>
</feature>
<evidence type="ECO:0000256" key="1">
    <source>
        <dbReference type="SAM" id="Phobius"/>
    </source>
</evidence>
<dbReference type="Pfam" id="PF03203">
    <property type="entry name" value="MerC"/>
    <property type="match status" value="1"/>
</dbReference>
<dbReference type="EMBL" id="JAPWGL010000002">
    <property type="protein sequence ID" value="MCZ4222765.1"/>
    <property type="molecule type" value="Genomic_DNA"/>
</dbReference>